<sequence length="278" mass="31354">MDFRRIEKLLIFAFLLLNIFLVYVFVGKNSLLILPRIDQSQVNVAAEMKADGIKFTDLSDEIRDLPLMRVPNEPLLTNENTNFANQTVTLDGGNRLVSQLNTNIVLSKLTSDVSASEITNEMLAPLENFVNADNIVAGDSYQFFYYDAINRRIHYIQFKDGNIPITDGTSELIFHLDNNFNVSSYEQRLVATMKTQGSARKLISEKQAVENLYLNDEISDQSTILRRTLGYNVTLPLTDMTVYTPVWCVVVAEQDGAISRHYVDGINGTIIQVEITNA</sequence>
<dbReference type="Proteomes" id="UP000062260">
    <property type="component" value="Chromosome"/>
</dbReference>
<keyword evidence="2" id="KW-1185">Reference proteome</keyword>
<dbReference type="KEGG" id="auh:AWM75_05660"/>
<protein>
    <submittedName>
        <fullName evidence="1">Uncharacterized protein</fullName>
    </submittedName>
</protein>
<reference evidence="1 2" key="1">
    <citation type="journal article" date="2016" name="Genome Announc.">
        <title>Complete Genome Sequences of Aerococcus christensenii CCUG 28831T, Aerococcus sanguinicola CCUG 43001T, Aerococcus urinae CCUG 36881T, Aerococcus urinaeequi CCUG 28094T, Aerococcus urinaehominis CCUG 42038 BT, and Aerococcus viridans CCUG 4311T.</title>
        <authorList>
            <person name="Carkaci D."/>
            <person name="Dargis R."/>
            <person name="Nielsen X.C."/>
            <person name="Skovgaard O."/>
            <person name="Fuursted K."/>
            <person name="Christensen J.J."/>
        </authorList>
    </citation>
    <scope>NUCLEOTIDE SEQUENCE [LARGE SCALE GENOMIC DNA]</scope>
    <source>
        <strain evidence="1 2">CCUG42038B</strain>
    </source>
</reference>
<gene>
    <name evidence="1" type="ORF">AWM75_05660</name>
</gene>
<dbReference type="RefSeq" id="WP_067979403.1">
    <property type="nucleotide sequence ID" value="NZ_CP014163.1"/>
</dbReference>
<organism evidence="1 2">
    <name type="scientific">Aerococcus urinaehominis</name>
    <dbReference type="NCBI Taxonomy" id="128944"/>
    <lineage>
        <taxon>Bacteria</taxon>
        <taxon>Bacillati</taxon>
        <taxon>Bacillota</taxon>
        <taxon>Bacilli</taxon>
        <taxon>Lactobacillales</taxon>
        <taxon>Aerococcaceae</taxon>
        <taxon>Aerococcus</taxon>
    </lineage>
</organism>
<proteinExistence type="predicted"/>
<dbReference type="OrthoDB" id="2135943at2"/>
<dbReference type="EMBL" id="CP014163">
    <property type="protein sequence ID" value="AMB99513.1"/>
    <property type="molecule type" value="Genomic_DNA"/>
</dbReference>
<evidence type="ECO:0000313" key="1">
    <source>
        <dbReference type="EMBL" id="AMB99513.1"/>
    </source>
</evidence>
<evidence type="ECO:0000313" key="2">
    <source>
        <dbReference type="Proteomes" id="UP000062260"/>
    </source>
</evidence>
<reference evidence="2" key="2">
    <citation type="submission" date="2016-01" db="EMBL/GenBank/DDBJ databases">
        <title>Six Aerococcus type strain genome sequencing and assembly using PacBio and Illumina Hiseq.</title>
        <authorList>
            <person name="Carkaci D."/>
            <person name="Dargis R."/>
            <person name="Nielsen X.C."/>
            <person name="Skovgaard O."/>
            <person name="Fuursted K."/>
            <person name="Christensen J.J."/>
        </authorList>
    </citation>
    <scope>NUCLEOTIDE SEQUENCE [LARGE SCALE GENOMIC DNA]</scope>
    <source>
        <strain evidence="2">CCUG42038B</strain>
    </source>
</reference>
<dbReference type="AlphaFoldDB" id="A0A0X8FLH1"/>
<name>A0A0X8FLH1_9LACT</name>
<accession>A0A0X8FLH1</accession>
<dbReference type="STRING" id="128944.AWM75_05660"/>
<dbReference type="Gene3D" id="2.40.128.690">
    <property type="entry name" value="YycH protein, domain 3-like"/>
    <property type="match status" value="1"/>
</dbReference>
<dbReference type="Pfam" id="PF09648">
    <property type="entry name" value="YycI"/>
    <property type="match status" value="1"/>
</dbReference>
<dbReference type="GO" id="GO:0016020">
    <property type="term" value="C:membrane"/>
    <property type="evidence" value="ECO:0007669"/>
    <property type="project" value="InterPro"/>
</dbReference>
<dbReference type="InterPro" id="IPR018604">
    <property type="entry name" value="YycI-like"/>
</dbReference>